<proteinExistence type="inferred from homology"/>
<evidence type="ECO:0000256" key="3">
    <source>
        <dbReference type="ARBA" id="ARBA00022723"/>
    </source>
</evidence>
<dbReference type="InterPro" id="IPR019554">
    <property type="entry name" value="Soluble_ligand-bd"/>
</dbReference>
<keyword evidence="4" id="KW-0677">Repeat</keyword>
<dbReference type="InterPro" id="IPR037225">
    <property type="entry name" value="Nuo51_FMN-bd_sf"/>
</dbReference>
<dbReference type="InterPro" id="IPR017896">
    <property type="entry name" value="4Fe4S_Fe-S-bd"/>
</dbReference>
<dbReference type="PROSITE" id="PS51379">
    <property type="entry name" value="4FE4S_FER_2"/>
    <property type="match status" value="2"/>
</dbReference>
<dbReference type="HAMAP" id="MF_00461">
    <property type="entry name" value="RsxC_RnfC"/>
    <property type="match status" value="1"/>
</dbReference>
<keyword evidence="6" id="KW-0408">Iron</keyword>
<organism evidence="9">
    <name type="scientific">marine sediment metagenome</name>
    <dbReference type="NCBI Taxonomy" id="412755"/>
    <lineage>
        <taxon>unclassified sequences</taxon>
        <taxon>metagenomes</taxon>
        <taxon>ecological metagenomes</taxon>
    </lineage>
</organism>
<dbReference type="SUPFAM" id="SSF142019">
    <property type="entry name" value="Nqo1 FMN-binding domain-like"/>
    <property type="match status" value="1"/>
</dbReference>
<dbReference type="PROSITE" id="PS00198">
    <property type="entry name" value="4FE4S_FER_1"/>
    <property type="match status" value="1"/>
</dbReference>
<evidence type="ECO:0000256" key="2">
    <source>
        <dbReference type="ARBA" id="ARBA00022485"/>
    </source>
</evidence>
<dbReference type="InterPro" id="IPR026902">
    <property type="entry name" value="RnfC_N"/>
</dbReference>
<accession>A0A0F9PBY0</accession>
<dbReference type="Pfam" id="PF01512">
    <property type="entry name" value="Complex1_51K"/>
    <property type="match status" value="1"/>
</dbReference>
<sequence>MAVKNFDKPFTFKGGIHPPYRKELASGKSIEVCPLANRVVIPLSQHVGAPAKVQVEKGQEVKAGQVIGQSDAFCFSPVHSSVNGTVKAVGPKLHTCGLQVEAIVIDVNKEDSSVQKLEPLSDDAKPEQIIARVKEAGLVGLGGAAFPTHIKINPPEGKSIETVLINGCECEPYITCDHRQMLEQGDELIEGLKLIIRAVGAKEGFIAIETNKMNAIELLREKTASMENIHVVAVKTKYPQGAEKQLIDAILRKRVPSGGLPVDVGCLVQNVGTTIAVRKAVKKGQPLIERVITVSGEGIKNPKNLLTRLGTPISHLIEVAGGIDGEHNKIIAGGPMTGIVQTSLDAPAIKGTSAITVLKYDSTKKVAAPEPCIKCARCVDACPVGLLPLRIKAYAEKGLFDELEQLYASDCIECGCCTYVCPAKLPLVHWIRYSKQKLRERGDGK</sequence>
<feature type="domain" description="4Fe-4S ferredoxin-type" evidence="8">
    <location>
        <begin position="402"/>
        <end position="431"/>
    </location>
</feature>
<feature type="domain" description="4Fe-4S ferredoxin-type" evidence="8">
    <location>
        <begin position="363"/>
        <end position="392"/>
    </location>
</feature>
<keyword evidence="1" id="KW-0813">Transport</keyword>
<dbReference type="PANTHER" id="PTHR43034:SF2">
    <property type="entry name" value="ION-TRANSLOCATING OXIDOREDUCTASE COMPLEX SUBUNIT C"/>
    <property type="match status" value="1"/>
</dbReference>
<evidence type="ECO:0000256" key="1">
    <source>
        <dbReference type="ARBA" id="ARBA00022448"/>
    </source>
</evidence>
<protein>
    <recommendedName>
        <fullName evidence="8">4Fe-4S ferredoxin-type domain-containing protein</fullName>
    </recommendedName>
</protein>
<dbReference type="Gene3D" id="3.30.70.20">
    <property type="match status" value="1"/>
</dbReference>
<name>A0A0F9PBY0_9ZZZZ</name>
<dbReference type="GO" id="GO:0009055">
    <property type="term" value="F:electron transfer activity"/>
    <property type="evidence" value="ECO:0007669"/>
    <property type="project" value="InterPro"/>
</dbReference>
<evidence type="ECO:0000313" key="9">
    <source>
        <dbReference type="EMBL" id="KKM90877.1"/>
    </source>
</evidence>
<evidence type="ECO:0000256" key="4">
    <source>
        <dbReference type="ARBA" id="ARBA00022737"/>
    </source>
</evidence>
<evidence type="ECO:0000259" key="8">
    <source>
        <dbReference type="PROSITE" id="PS51379"/>
    </source>
</evidence>
<evidence type="ECO:0000256" key="5">
    <source>
        <dbReference type="ARBA" id="ARBA00022982"/>
    </source>
</evidence>
<dbReference type="EMBL" id="LAZR01006614">
    <property type="protein sequence ID" value="KKM90877.1"/>
    <property type="molecule type" value="Genomic_DNA"/>
</dbReference>
<dbReference type="Pfam" id="PF12838">
    <property type="entry name" value="Fer4_7"/>
    <property type="match status" value="1"/>
</dbReference>
<dbReference type="Pfam" id="PF10531">
    <property type="entry name" value="SLBB"/>
    <property type="match status" value="1"/>
</dbReference>
<evidence type="ECO:0000256" key="6">
    <source>
        <dbReference type="ARBA" id="ARBA00023004"/>
    </source>
</evidence>
<dbReference type="NCBIfam" id="TIGR01945">
    <property type="entry name" value="rnfC"/>
    <property type="match status" value="1"/>
</dbReference>
<gene>
    <name evidence="9" type="ORF">LCGC14_1234160</name>
</gene>
<reference evidence="9" key="1">
    <citation type="journal article" date="2015" name="Nature">
        <title>Complex archaea that bridge the gap between prokaryotes and eukaryotes.</title>
        <authorList>
            <person name="Spang A."/>
            <person name="Saw J.H."/>
            <person name="Jorgensen S.L."/>
            <person name="Zaremba-Niedzwiedzka K."/>
            <person name="Martijn J."/>
            <person name="Lind A.E."/>
            <person name="van Eijk R."/>
            <person name="Schleper C."/>
            <person name="Guy L."/>
            <person name="Ettema T.J."/>
        </authorList>
    </citation>
    <scope>NUCLEOTIDE SEQUENCE</scope>
</reference>
<dbReference type="Pfam" id="PF13375">
    <property type="entry name" value="RnfC_N"/>
    <property type="match status" value="1"/>
</dbReference>
<evidence type="ECO:0000256" key="7">
    <source>
        <dbReference type="ARBA" id="ARBA00023014"/>
    </source>
</evidence>
<keyword evidence="2" id="KW-0004">4Fe-4S</keyword>
<keyword evidence="3" id="KW-0479">Metal-binding</keyword>
<comment type="caution">
    <text evidence="9">The sequence shown here is derived from an EMBL/GenBank/DDBJ whole genome shotgun (WGS) entry which is preliminary data.</text>
</comment>
<dbReference type="NCBIfam" id="NF003454">
    <property type="entry name" value="PRK05035.1"/>
    <property type="match status" value="1"/>
</dbReference>
<dbReference type="InterPro" id="IPR010208">
    <property type="entry name" value="Ion_transpt_RnfC/RsxC"/>
</dbReference>
<keyword evidence="5" id="KW-0249">Electron transport</keyword>
<dbReference type="InterPro" id="IPR011538">
    <property type="entry name" value="Nuo51_FMN-bd"/>
</dbReference>
<dbReference type="GO" id="GO:0046872">
    <property type="term" value="F:metal ion binding"/>
    <property type="evidence" value="ECO:0007669"/>
    <property type="project" value="UniProtKB-KW"/>
</dbReference>
<dbReference type="GO" id="GO:0016020">
    <property type="term" value="C:membrane"/>
    <property type="evidence" value="ECO:0007669"/>
    <property type="project" value="InterPro"/>
</dbReference>
<keyword evidence="7" id="KW-0411">Iron-sulfur</keyword>
<dbReference type="AlphaFoldDB" id="A0A0F9PBY0"/>
<dbReference type="InterPro" id="IPR017900">
    <property type="entry name" value="4Fe4S_Fe_S_CS"/>
</dbReference>
<dbReference type="SUPFAM" id="SSF46548">
    <property type="entry name" value="alpha-helical ferredoxin"/>
    <property type="match status" value="1"/>
</dbReference>
<dbReference type="GO" id="GO:0051539">
    <property type="term" value="F:4 iron, 4 sulfur cluster binding"/>
    <property type="evidence" value="ECO:0007669"/>
    <property type="project" value="UniProtKB-KW"/>
</dbReference>
<dbReference type="Gene3D" id="3.10.20.600">
    <property type="match status" value="1"/>
</dbReference>
<dbReference type="Gene3D" id="3.40.50.11540">
    <property type="entry name" value="NADH-ubiquinone oxidoreductase 51kDa subunit"/>
    <property type="match status" value="1"/>
</dbReference>
<dbReference type="PANTHER" id="PTHR43034">
    <property type="entry name" value="ION-TRANSLOCATING OXIDOREDUCTASE COMPLEX SUBUNIT C"/>
    <property type="match status" value="1"/>
</dbReference>